<sequence length="333" mass="35224">MARCSLFSTPAPFFAEPPISGKGSAASGPLLKLRLTSCSNGDILSITVSHLVAGAYPRLTPAQWASLPGAFWRFVAAEQGVHTIHLPREAVERIREVAGGGPIPGPPVSSLDAVQAFLAVLVNSLGGKPLVARAPALLTVNVELLHARLGLAPRVAHQLERAMGNTIQILQVPGLTPEDARSGLAMPTGASEVSTLEAAVQINARLIRRRLIAVRADVTGTLQALHEQEEMASLPRPLLAANFIAKGDSLKTCATSAVTAYPFHEIDFGAGKLKYMHGFTNPWFERFAYIKPALGFGTGLLIQLAIPAAHASTIALHPLWSLMAPNAKVYSPA</sequence>
<dbReference type="RefSeq" id="XP_011401946.1">
    <property type="nucleotide sequence ID" value="XM_011403644.1"/>
</dbReference>
<proteinExistence type="predicted"/>
<dbReference type="KEGG" id="apro:F751_4061"/>
<reference evidence="1 2" key="1">
    <citation type="journal article" date="2014" name="BMC Genomics">
        <title>Oil accumulation mechanisms of the oleaginous microalga Chlorella protothecoides revealed through its genome, transcriptomes, and proteomes.</title>
        <authorList>
            <person name="Gao C."/>
            <person name="Wang Y."/>
            <person name="Shen Y."/>
            <person name="Yan D."/>
            <person name="He X."/>
            <person name="Dai J."/>
            <person name="Wu Q."/>
        </authorList>
    </citation>
    <scope>NUCLEOTIDE SEQUENCE [LARGE SCALE GENOMIC DNA]</scope>
    <source>
        <strain evidence="1 2">0710</strain>
    </source>
</reference>
<dbReference type="Proteomes" id="UP000028924">
    <property type="component" value="Unassembled WGS sequence"/>
</dbReference>
<dbReference type="EMBL" id="KL662184">
    <property type="protein sequence ID" value="KFM28897.1"/>
    <property type="molecule type" value="Genomic_DNA"/>
</dbReference>
<protein>
    <submittedName>
        <fullName evidence="1">Uncharacterized protein</fullName>
    </submittedName>
</protein>
<name>A0A087ST43_AUXPR</name>
<dbReference type="GeneID" id="23615452"/>
<organism evidence="1 2">
    <name type="scientific">Auxenochlorella protothecoides</name>
    <name type="common">Green microalga</name>
    <name type="synonym">Chlorella protothecoides</name>
    <dbReference type="NCBI Taxonomy" id="3075"/>
    <lineage>
        <taxon>Eukaryota</taxon>
        <taxon>Viridiplantae</taxon>
        <taxon>Chlorophyta</taxon>
        <taxon>core chlorophytes</taxon>
        <taxon>Trebouxiophyceae</taxon>
        <taxon>Chlorellales</taxon>
        <taxon>Chlorellaceae</taxon>
        <taxon>Auxenochlorella</taxon>
    </lineage>
</organism>
<dbReference type="AlphaFoldDB" id="A0A087ST43"/>
<evidence type="ECO:0000313" key="1">
    <source>
        <dbReference type="EMBL" id="KFM28897.1"/>
    </source>
</evidence>
<keyword evidence="2" id="KW-1185">Reference proteome</keyword>
<dbReference type="Gene3D" id="3.30.559.10">
    <property type="entry name" value="Chloramphenicol acetyltransferase-like domain"/>
    <property type="match status" value="1"/>
</dbReference>
<gene>
    <name evidence="1" type="ORF">F751_4061</name>
</gene>
<dbReference type="InterPro" id="IPR023213">
    <property type="entry name" value="CAT-like_dom_sf"/>
</dbReference>
<accession>A0A087ST43</accession>
<evidence type="ECO:0000313" key="2">
    <source>
        <dbReference type="Proteomes" id="UP000028924"/>
    </source>
</evidence>
<dbReference type="OrthoDB" id="510790at2759"/>